<dbReference type="PANTHER" id="PTHR24276:SF98">
    <property type="entry name" value="FI18310P1-RELATED"/>
    <property type="match status" value="1"/>
</dbReference>
<protein>
    <submittedName>
        <fullName evidence="6">Esterase</fullName>
    </submittedName>
</protein>
<dbReference type="InterPro" id="IPR013517">
    <property type="entry name" value="FG-GAP"/>
</dbReference>
<dbReference type="PANTHER" id="PTHR24276">
    <property type="entry name" value="POLYSERASE-RELATED"/>
    <property type="match status" value="1"/>
</dbReference>
<dbReference type="Gene3D" id="2.40.128.340">
    <property type="match status" value="3"/>
</dbReference>
<dbReference type="InterPro" id="IPR050430">
    <property type="entry name" value="Peptidase_S1"/>
</dbReference>
<dbReference type="RefSeq" id="WP_229840301.1">
    <property type="nucleotide sequence ID" value="NZ_BMSV01000004.1"/>
</dbReference>
<evidence type="ECO:0000256" key="1">
    <source>
        <dbReference type="ARBA" id="ARBA00007664"/>
    </source>
</evidence>
<dbReference type="SUPFAM" id="SSF51110">
    <property type="entry name" value="alpha-D-mannose-specific plant lectins"/>
    <property type="match status" value="1"/>
</dbReference>
<evidence type="ECO:0000313" key="6">
    <source>
        <dbReference type="EMBL" id="GGQ05601.1"/>
    </source>
</evidence>
<comment type="caution">
    <text evidence="6">The sequence shown here is derived from an EMBL/GenBank/DDBJ whole genome shotgun (WGS) entry which is preliminary data.</text>
</comment>
<dbReference type="SMART" id="SM00108">
    <property type="entry name" value="B_lectin"/>
    <property type="match status" value="1"/>
</dbReference>
<dbReference type="PROSITE" id="PS50240">
    <property type="entry name" value="TRYPSIN_DOM"/>
    <property type="match status" value="1"/>
</dbReference>
<dbReference type="AlphaFoldDB" id="A0A918EL74"/>
<dbReference type="Gene3D" id="2.90.10.30">
    <property type="match status" value="1"/>
</dbReference>
<comment type="similarity">
    <text evidence="1">Belongs to the peptidase S1 family.</text>
</comment>
<feature type="domain" description="Peptidase S1" evidence="4">
    <location>
        <begin position="30"/>
        <end position="226"/>
    </location>
</feature>
<dbReference type="PROSITE" id="PS50927">
    <property type="entry name" value="BULB_LECTIN"/>
    <property type="match status" value="1"/>
</dbReference>
<evidence type="ECO:0000259" key="4">
    <source>
        <dbReference type="PROSITE" id="PS50240"/>
    </source>
</evidence>
<dbReference type="InterPro" id="IPR028994">
    <property type="entry name" value="Integrin_alpha_N"/>
</dbReference>
<dbReference type="GO" id="GO:0004252">
    <property type="term" value="F:serine-type endopeptidase activity"/>
    <property type="evidence" value="ECO:0007669"/>
    <property type="project" value="InterPro"/>
</dbReference>
<dbReference type="EMBL" id="BMSV01000004">
    <property type="protein sequence ID" value="GGQ05601.1"/>
    <property type="molecule type" value="Genomic_DNA"/>
</dbReference>
<feature type="domain" description="Bulb-type lectin" evidence="5">
    <location>
        <begin position="241"/>
        <end position="353"/>
    </location>
</feature>
<dbReference type="InterPro" id="IPR009003">
    <property type="entry name" value="Peptidase_S1_PA"/>
</dbReference>
<keyword evidence="2" id="KW-0732">Signal</keyword>
<dbReference type="SMART" id="SM00020">
    <property type="entry name" value="Tryp_SPc"/>
    <property type="match status" value="1"/>
</dbReference>
<organism evidence="6 7">
    <name type="scientific">Streptomyces roseolilacinus</name>
    <dbReference type="NCBI Taxonomy" id="66904"/>
    <lineage>
        <taxon>Bacteria</taxon>
        <taxon>Bacillati</taxon>
        <taxon>Actinomycetota</taxon>
        <taxon>Actinomycetes</taxon>
        <taxon>Kitasatosporales</taxon>
        <taxon>Streptomycetaceae</taxon>
        <taxon>Streptomyces</taxon>
    </lineage>
</organism>
<dbReference type="InterPro" id="IPR036426">
    <property type="entry name" value="Bulb-type_lectin_dom_sf"/>
</dbReference>
<dbReference type="InterPro" id="IPR001480">
    <property type="entry name" value="Bulb-type_lectin_dom"/>
</dbReference>
<keyword evidence="3" id="KW-1015">Disulfide bond</keyword>
<proteinExistence type="inferred from homology"/>
<dbReference type="InterPro" id="IPR001254">
    <property type="entry name" value="Trypsin_dom"/>
</dbReference>
<keyword evidence="7" id="KW-1185">Reference proteome</keyword>
<sequence length="708" mass="74025">MFGRSVWMTGVFTAGVATGLLGTAIPANAVVGAAVADASYAFTANLRIGEGERTRACSGALIDSSWVLTASACFASDPVLGGEAKPGKPELKTVATLGRNDLAGTGGHVSEVVELVPRDGTDLVLARLATPAAGIAPVPLASTPVAQGQALKAAGFGRTKTEWRPDRLHAASFGVDSVTGGTLNVSGATANDAICAGDTGGPVLRERTGGGFELVGVSTRSWQGGCFGTDETRTGAVATRTDTFTFGSRLAAGGRLRAGDTLVSASARLTLRADGDLVVTSRAGNVLWSTGTAGYPGATAVFGTDGNLVVRDAAGTTRWASGTSAAGGTLVVQDRGNVVVRDAAGATVWSSNTVVDHDQDHDGRSDMTAWYDFAEGTDATYTFKGRADGSLSGHTKTYTAALGQWRAEYMKRVTGDFTGDGRGDLVLVQGYGDTSVKMFLAAGKADGTFAEPVQVWAVAPNHTTFHYTYMTPQAGDFNGDGRDDVALWNVDRTTGVTRIWTFTANASGGFDRMVASEWSGPSGTWARDRAKFLTGDFNGDGRDELGAFYGQGDNTVKQYVFPTTAAGVFTAPQVWWTGPAATTYDWNKAQPHAGDFNGDRRDDVMFWYDNGKTTGHTLLSTGTAFAAPKLTLGGDLDTASLQLVVGDYNGDGRDDLGAMYHYAATGVVRMWTWTTKPDAGFNGALLGWESAPGSFLYEQTKFVRPYSG</sequence>
<name>A0A918EL74_9ACTN</name>
<accession>A0A918EL74</accession>
<reference evidence="6" key="2">
    <citation type="submission" date="2020-09" db="EMBL/GenBank/DDBJ databases">
        <authorList>
            <person name="Sun Q."/>
            <person name="Ohkuma M."/>
        </authorList>
    </citation>
    <scope>NUCLEOTIDE SEQUENCE</scope>
    <source>
        <strain evidence="6">JCM 4335</strain>
    </source>
</reference>
<evidence type="ECO:0000256" key="2">
    <source>
        <dbReference type="ARBA" id="ARBA00022729"/>
    </source>
</evidence>
<evidence type="ECO:0000259" key="5">
    <source>
        <dbReference type="PROSITE" id="PS50927"/>
    </source>
</evidence>
<dbReference type="Pfam" id="PF13517">
    <property type="entry name" value="FG-GAP_3"/>
    <property type="match status" value="2"/>
</dbReference>
<dbReference type="Gene3D" id="2.40.10.10">
    <property type="entry name" value="Trypsin-like serine proteases"/>
    <property type="match status" value="1"/>
</dbReference>
<dbReference type="PRINTS" id="PR00722">
    <property type="entry name" value="CHYMOTRYPSIN"/>
</dbReference>
<dbReference type="Pfam" id="PF00089">
    <property type="entry name" value="Trypsin"/>
    <property type="match status" value="1"/>
</dbReference>
<dbReference type="InterPro" id="IPR001314">
    <property type="entry name" value="Peptidase_S1A"/>
</dbReference>
<dbReference type="SUPFAM" id="SSF50494">
    <property type="entry name" value="Trypsin-like serine proteases"/>
    <property type="match status" value="1"/>
</dbReference>
<gene>
    <name evidence="6" type="ORF">GCM10010249_25160</name>
</gene>
<reference evidence="6" key="1">
    <citation type="journal article" date="2014" name="Int. J. Syst. Evol. Microbiol.">
        <title>Complete genome sequence of Corynebacterium casei LMG S-19264T (=DSM 44701T), isolated from a smear-ripened cheese.</title>
        <authorList>
            <consortium name="US DOE Joint Genome Institute (JGI-PGF)"/>
            <person name="Walter F."/>
            <person name="Albersmeier A."/>
            <person name="Kalinowski J."/>
            <person name="Ruckert C."/>
        </authorList>
    </citation>
    <scope>NUCLEOTIDE SEQUENCE</scope>
    <source>
        <strain evidence="6">JCM 4335</strain>
    </source>
</reference>
<evidence type="ECO:0000256" key="3">
    <source>
        <dbReference type="ARBA" id="ARBA00023157"/>
    </source>
</evidence>
<dbReference type="Proteomes" id="UP000654123">
    <property type="component" value="Unassembled WGS sequence"/>
</dbReference>
<evidence type="ECO:0000313" key="7">
    <source>
        <dbReference type="Proteomes" id="UP000654123"/>
    </source>
</evidence>
<dbReference type="SUPFAM" id="SSF69318">
    <property type="entry name" value="Integrin alpha N-terminal domain"/>
    <property type="match status" value="1"/>
</dbReference>
<dbReference type="GO" id="GO:0006508">
    <property type="term" value="P:proteolysis"/>
    <property type="evidence" value="ECO:0007669"/>
    <property type="project" value="InterPro"/>
</dbReference>
<dbReference type="InterPro" id="IPR043504">
    <property type="entry name" value="Peptidase_S1_PA_chymotrypsin"/>
</dbReference>